<accession>A0A5M9JKN8</accession>
<evidence type="ECO:0000313" key="1">
    <source>
        <dbReference type="EMBL" id="KAA8570068.1"/>
    </source>
</evidence>
<sequence length="198" mass="22018">MHGLISEYYALAGVCLSCDVCRIGFDFVNSRHYRVHPPIIMVPLPSPEERRMFIAAEVVDAEVVDAEGGQGGDEGDDDDTRPHVRLHMIYSAGPQILSLEFVIGGWAWVEEVCRPTKLSHFVLRQPSCPIQSSKISIQSKSNSPLQLDLPAISIALACYSSAFIYNKCNQPPDPKTTYMNAMLNSKIYVMTITGKKWV</sequence>
<dbReference type="EMBL" id="VICG01000007">
    <property type="protein sequence ID" value="KAA8570068.1"/>
    <property type="molecule type" value="Genomic_DNA"/>
</dbReference>
<keyword evidence="2" id="KW-1185">Reference proteome</keyword>
<organism evidence="1 2">
    <name type="scientific">Monilinia fructicola</name>
    <name type="common">Brown rot fungus</name>
    <name type="synonym">Ciboria fructicola</name>
    <dbReference type="NCBI Taxonomy" id="38448"/>
    <lineage>
        <taxon>Eukaryota</taxon>
        <taxon>Fungi</taxon>
        <taxon>Dikarya</taxon>
        <taxon>Ascomycota</taxon>
        <taxon>Pezizomycotina</taxon>
        <taxon>Leotiomycetes</taxon>
        <taxon>Helotiales</taxon>
        <taxon>Sclerotiniaceae</taxon>
        <taxon>Monilinia</taxon>
    </lineage>
</organism>
<evidence type="ECO:0000313" key="2">
    <source>
        <dbReference type="Proteomes" id="UP000322873"/>
    </source>
</evidence>
<protein>
    <submittedName>
        <fullName evidence="1">Uncharacterized protein</fullName>
    </submittedName>
</protein>
<gene>
    <name evidence="1" type="ORF">EYC84_002402</name>
</gene>
<name>A0A5M9JKN8_MONFR</name>
<dbReference type="AlphaFoldDB" id="A0A5M9JKN8"/>
<reference evidence="1 2" key="1">
    <citation type="submission" date="2019-06" db="EMBL/GenBank/DDBJ databases">
        <title>Genome Sequence of the Brown Rot Fungal Pathogen Monilinia fructicola.</title>
        <authorList>
            <person name="De Miccolis Angelini R.M."/>
            <person name="Landi L."/>
            <person name="Abate D."/>
            <person name="Pollastro S."/>
            <person name="Romanazzi G."/>
            <person name="Faretra F."/>
        </authorList>
    </citation>
    <scope>NUCLEOTIDE SEQUENCE [LARGE SCALE GENOMIC DNA]</scope>
    <source>
        <strain evidence="1 2">Mfrc123</strain>
    </source>
</reference>
<proteinExistence type="predicted"/>
<dbReference type="Proteomes" id="UP000322873">
    <property type="component" value="Unassembled WGS sequence"/>
</dbReference>
<comment type="caution">
    <text evidence="1">The sequence shown here is derived from an EMBL/GenBank/DDBJ whole genome shotgun (WGS) entry which is preliminary data.</text>
</comment>